<evidence type="ECO:0000256" key="4">
    <source>
        <dbReference type="ARBA" id="ARBA00020099"/>
    </source>
</evidence>
<evidence type="ECO:0000256" key="7">
    <source>
        <dbReference type="ARBA" id="ARBA00023242"/>
    </source>
</evidence>
<evidence type="ECO:0000256" key="2">
    <source>
        <dbReference type="ARBA" id="ARBA00004514"/>
    </source>
</evidence>
<dbReference type="AlphaFoldDB" id="A0A024TJ85"/>
<reference evidence="9" key="1">
    <citation type="submission" date="2013-12" db="EMBL/GenBank/DDBJ databases">
        <title>The Genome Sequence of Aphanomyces invadans NJM9701.</title>
        <authorList>
            <consortium name="The Broad Institute Genomics Platform"/>
            <person name="Russ C."/>
            <person name="Tyler B."/>
            <person name="van West P."/>
            <person name="Dieguez-Uribeondo J."/>
            <person name="Young S.K."/>
            <person name="Zeng Q."/>
            <person name="Gargeya S."/>
            <person name="Fitzgerald M."/>
            <person name="Abouelleil A."/>
            <person name="Alvarado L."/>
            <person name="Chapman S.B."/>
            <person name="Gainer-Dewar J."/>
            <person name="Goldberg J."/>
            <person name="Griggs A."/>
            <person name="Gujja S."/>
            <person name="Hansen M."/>
            <person name="Howarth C."/>
            <person name="Imamovic A."/>
            <person name="Ireland A."/>
            <person name="Larimer J."/>
            <person name="McCowan C."/>
            <person name="Murphy C."/>
            <person name="Pearson M."/>
            <person name="Poon T.W."/>
            <person name="Priest M."/>
            <person name="Roberts A."/>
            <person name="Saif S."/>
            <person name="Shea T."/>
            <person name="Sykes S."/>
            <person name="Wortman J."/>
            <person name="Nusbaum C."/>
            <person name="Birren B."/>
        </authorList>
    </citation>
    <scope>NUCLEOTIDE SEQUENCE [LARGE SCALE GENOMIC DNA]</scope>
    <source>
        <strain evidence="9">NJM9701</strain>
    </source>
</reference>
<dbReference type="GO" id="GO:0044549">
    <property type="term" value="F:GTP cyclohydrolase binding"/>
    <property type="evidence" value="ECO:0007669"/>
    <property type="project" value="TreeGrafter"/>
</dbReference>
<dbReference type="EMBL" id="KI913990">
    <property type="protein sequence ID" value="ETV93676.1"/>
    <property type="molecule type" value="Genomic_DNA"/>
</dbReference>
<proteinExistence type="inferred from homology"/>
<comment type="subcellular location">
    <subcellularLocation>
        <location evidence="2">Cytoplasm</location>
        <location evidence="2">Cytosol</location>
    </subcellularLocation>
    <subcellularLocation>
        <location evidence="1">Nucleus membrane</location>
    </subcellularLocation>
</comment>
<name>A0A024TJ85_9STRA</name>
<dbReference type="InterPro" id="IPR009112">
    <property type="entry name" value="GTP_CycHdrlase_I_reg"/>
</dbReference>
<dbReference type="Pfam" id="PF06399">
    <property type="entry name" value="GFRP"/>
    <property type="match status" value="1"/>
</dbReference>
<keyword evidence="6" id="KW-0472">Membrane</keyword>
<keyword evidence="7" id="KW-0539">Nucleus</keyword>
<dbReference type="SUPFAM" id="SSF69761">
    <property type="entry name" value="GTP cyclohydrolase I feedback regulatory protein, GFRP"/>
    <property type="match status" value="1"/>
</dbReference>
<dbReference type="GeneID" id="20089493"/>
<gene>
    <name evidence="9" type="ORF">H310_12443</name>
</gene>
<dbReference type="OrthoDB" id="64291at2759"/>
<keyword evidence="5" id="KW-0963">Cytoplasm</keyword>
<dbReference type="PANTHER" id="PTHR16852:SF2">
    <property type="entry name" value="GTP CYCLOHYDROLASE 1 FEEDBACK REGULATORY PROTEIN"/>
    <property type="match status" value="1"/>
</dbReference>
<evidence type="ECO:0000256" key="3">
    <source>
        <dbReference type="ARBA" id="ARBA00007605"/>
    </source>
</evidence>
<dbReference type="GO" id="GO:0009890">
    <property type="term" value="P:negative regulation of biosynthetic process"/>
    <property type="evidence" value="ECO:0007669"/>
    <property type="project" value="InterPro"/>
</dbReference>
<protein>
    <recommendedName>
        <fullName evidence="4">GTP cyclohydrolase 1 feedback regulatory protein</fullName>
    </recommendedName>
    <alternativeName>
        <fullName evidence="8">GTP cyclohydrolase I feedback regulatory protein</fullName>
    </alternativeName>
</protein>
<dbReference type="PANTHER" id="PTHR16852">
    <property type="entry name" value="GTP CYCLOHYDROLASE 1 FEEDBACK REGULATORY PROTEIN"/>
    <property type="match status" value="1"/>
</dbReference>
<dbReference type="STRING" id="157072.A0A024TJ85"/>
<dbReference type="RefSeq" id="XP_008877717.1">
    <property type="nucleotide sequence ID" value="XM_008879495.1"/>
</dbReference>
<evidence type="ECO:0000256" key="1">
    <source>
        <dbReference type="ARBA" id="ARBA00004126"/>
    </source>
</evidence>
<accession>A0A024TJ85</accession>
<dbReference type="InterPro" id="IPR036717">
    <property type="entry name" value="GFRP_sf"/>
</dbReference>
<dbReference type="GO" id="GO:0031965">
    <property type="term" value="C:nuclear membrane"/>
    <property type="evidence" value="ECO:0007669"/>
    <property type="project" value="UniProtKB-SubCell"/>
</dbReference>
<dbReference type="GO" id="GO:0005829">
    <property type="term" value="C:cytosol"/>
    <property type="evidence" value="ECO:0007669"/>
    <property type="project" value="UniProtKB-SubCell"/>
</dbReference>
<organism evidence="9">
    <name type="scientific">Aphanomyces invadans</name>
    <dbReference type="NCBI Taxonomy" id="157072"/>
    <lineage>
        <taxon>Eukaryota</taxon>
        <taxon>Sar</taxon>
        <taxon>Stramenopiles</taxon>
        <taxon>Oomycota</taxon>
        <taxon>Saprolegniomycetes</taxon>
        <taxon>Saprolegniales</taxon>
        <taxon>Verrucalvaceae</taxon>
        <taxon>Aphanomyces</taxon>
    </lineage>
</organism>
<dbReference type="VEuPathDB" id="FungiDB:H310_12443"/>
<sequence length="56" mass="6388">MEALGASLVQGKCQSFRHYVTPWAPRLVLDELQRQGFELKGMSGIGQTIVWTLFRH</sequence>
<evidence type="ECO:0000256" key="5">
    <source>
        <dbReference type="ARBA" id="ARBA00022490"/>
    </source>
</evidence>
<comment type="similarity">
    <text evidence="3">Belongs to the GFRP family.</text>
</comment>
<evidence type="ECO:0000256" key="6">
    <source>
        <dbReference type="ARBA" id="ARBA00023136"/>
    </source>
</evidence>
<evidence type="ECO:0000313" key="9">
    <source>
        <dbReference type="EMBL" id="ETV93676.1"/>
    </source>
</evidence>
<evidence type="ECO:0000256" key="8">
    <source>
        <dbReference type="ARBA" id="ARBA00032599"/>
    </source>
</evidence>
<dbReference type="Gene3D" id="3.30.1410.10">
    <property type="entry name" value="GTP cyclohydrolase I feedback regulatory protein GFRP"/>
    <property type="match status" value="1"/>
</dbReference>